<dbReference type="RefSeq" id="WP_111551277.1">
    <property type="nucleotide sequence ID" value="NZ_LIQE01000073.1"/>
</dbReference>
<dbReference type="SMART" id="SM00304">
    <property type="entry name" value="HAMP"/>
    <property type="match status" value="1"/>
</dbReference>
<reference evidence="14 15" key="1">
    <citation type="submission" date="2018-06" db="EMBL/GenBank/DDBJ databases">
        <title>Genomic Encyclopedia of Archaeal and Bacterial Type Strains, Phase II (KMG-II): from individual species to whole genera.</title>
        <authorList>
            <person name="Goeker M."/>
        </authorList>
    </citation>
    <scope>NUCLEOTIDE SEQUENCE [LARGE SCALE GENOMIC DNA]</scope>
    <source>
        <strain evidence="14 15">DSM 22011</strain>
    </source>
</reference>
<dbReference type="GO" id="GO:0006355">
    <property type="term" value="P:regulation of DNA-templated transcription"/>
    <property type="evidence" value="ECO:0007669"/>
    <property type="project" value="InterPro"/>
</dbReference>
<evidence type="ECO:0000256" key="7">
    <source>
        <dbReference type="ARBA" id="ARBA00023136"/>
    </source>
</evidence>
<dbReference type="InterPro" id="IPR003661">
    <property type="entry name" value="HisK_dim/P_dom"/>
</dbReference>
<sequence>MRKAKAHSLLRQLRFLIGLGLTISIVALGIKSYYLNSTERRALDLMQRTAPVIEVTQHVPERIVSLRRISQRISAATIDAELTALQARLDALEASAGDFDALRGDALLTALAVKLDIQRDIADRQAALGRILRPETKRLDTLAWRLEIEQARLSVMLYHAATKPETSMPAPAIVADLTGISKMASAVGALRVAANDIRLRLPTASIELKPIVMREIEVMAMQLGRMQDSALRDTITREFAALKAALLGKDGVFDQTGALHLLLERQANISRRTDVELDNLVSQAERATSETVADFVATAQENRATTRAMRKTDLLVTAIGWIGLSAYLWLLIERNLFARIEHLVAHVRAIADGGLDQPIRIRSPDEIGELERATEQSRVTTRAKLNSLIENAPSGIVTVAADGTILSANLAMVQMFGHDREDLAGMGIDGLLPTITTGEAALWSLVGDSARDDAELPRHGEMTGVRKDGSRIEVDVSISRIDAAGETSFVAVVSDVSDRNAAEARLRDAYAEVQRHERDLERSNHDLDNFAYAASHDLKAPLRGIQNVSGWIKDDLDGTIDAETARNFALMDVRIQRMLRLLDDLLDYSRIGRASEQSERVTGGALVTEVVGLCEVPPGFTVEVGGCLADLPVETMPLKNILLNLVSNAIKHHDRDAGLIRVRAEREGDGVVFEVTDDGPGIPREYHGRVLRLFETLRPRDEVEGSGMGLAMDKRHVDLRGGQLEILSGDGRGTAFRFGWPKAAGCEDARLAG</sequence>
<dbReference type="SMART" id="SM00388">
    <property type="entry name" value="HisKA"/>
    <property type="match status" value="1"/>
</dbReference>
<dbReference type="PANTHER" id="PTHR42878:SF15">
    <property type="entry name" value="BACTERIOPHYTOCHROME"/>
    <property type="match status" value="1"/>
</dbReference>
<dbReference type="EMBL" id="QLMG01000067">
    <property type="protein sequence ID" value="RAK09479.1"/>
    <property type="molecule type" value="Genomic_DNA"/>
</dbReference>
<keyword evidence="15" id="KW-1185">Reference proteome</keyword>
<evidence type="ECO:0000256" key="1">
    <source>
        <dbReference type="ARBA" id="ARBA00000085"/>
    </source>
</evidence>
<dbReference type="Pfam" id="PF00512">
    <property type="entry name" value="HisKA"/>
    <property type="match status" value="1"/>
</dbReference>
<dbReference type="AlphaFoldDB" id="A0A327XTZ3"/>
<evidence type="ECO:0000313" key="14">
    <source>
        <dbReference type="EMBL" id="RAK09479.1"/>
    </source>
</evidence>
<dbReference type="Gene3D" id="1.10.287.130">
    <property type="match status" value="1"/>
</dbReference>
<dbReference type="GO" id="GO:0016020">
    <property type="term" value="C:membrane"/>
    <property type="evidence" value="ECO:0007669"/>
    <property type="project" value="UniProtKB-SubCell"/>
</dbReference>
<dbReference type="NCBIfam" id="TIGR00229">
    <property type="entry name" value="sensory_box"/>
    <property type="match status" value="1"/>
</dbReference>
<feature type="domain" description="PAC" evidence="12">
    <location>
        <begin position="458"/>
        <end position="508"/>
    </location>
</feature>
<evidence type="ECO:0000259" key="11">
    <source>
        <dbReference type="PROSITE" id="PS50112"/>
    </source>
</evidence>
<dbReference type="PROSITE" id="PS50109">
    <property type="entry name" value="HIS_KIN"/>
    <property type="match status" value="1"/>
</dbReference>
<feature type="domain" description="HAMP" evidence="13">
    <location>
        <begin position="334"/>
        <end position="386"/>
    </location>
</feature>
<dbReference type="SUPFAM" id="SSF55785">
    <property type="entry name" value="PYP-like sensor domain (PAS domain)"/>
    <property type="match status" value="1"/>
</dbReference>
<dbReference type="PROSITE" id="PS50885">
    <property type="entry name" value="HAMP"/>
    <property type="match status" value="1"/>
</dbReference>
<name>A0A327XTZ3_9RHOB</name>
<dbReference type="Pfam" id="PF00672">
    <property type="entry name" value="HAMP"/>
    <property type="match status" value="1"/>
</dbReference>
<dbReference type="OrthoDB" id="9795133at2"/>
<evidence type="ECO:0000259" key="12">
    <source>
        <dbReference type="PROSITE" id="PS50113"/>
    </source>
</evidence>
<keyword evidence="5" id="KW-0808">Transferase</keyword>
<dbReference type="CDD" id="cd00130">
    <property type="entry name" value="PAS"/>
    <property type="match status" value="1"/>
</dbReference>
<comment type="caution">
    <text evidence="14">The sequence shown here is derived from an EMBL/GenBank/DDBJ whole genome shotgun (WGS) entry which is preliminary data.</text>
</comment>
<dbReference type="InterPro" id="IPR001610">
    <property type="entry name" value="PAC"/>
</dbReference>
<keyword evidence="8" id="KW-0175">Coiled coil</keyword>
<dbReference type="PROSITE" id="PS50112">
    <property type="entry name" value="PAS"/>
    <property type="match status" value="1"/>
</dbReference>
<organism evidence="14 15">
    <name type="scientific">Salipiger aestuarii</name>
    <dbReference type="NCBI Taxonomy" id="568098"/>
    <lineage>
        <taxon>Bacteria</taxon>
        <taxon>Pseudomonadati</taxon>
        <taxon>Pseudomonadota</taxon>
        <taxon>Alphaproteobacteria</taxon>
        <taxon>Rhodobacterales</taxon>
        <taxon>Roseobacteraceae</taxon>
        <taxon>Salipiger</taxon>
    </lineage>
</organism>
<dbReference type="InterPro" id="IPR003660">
    <property type="entry name" value="HAMP_dom"/>
</dbReference>
<protein>
    <recommendedName>
        <fullName evidence="3">histidine kinase</fullName>
        <ecNumber evidence="3">2.7.13.3</ecNumber>
    </recommendedName>
</protein>
<dbReference type="CDD" id="cd00075">
    <property type="entry name" value="HATPase"/>
    <property type="match status" value="1"/>
</dbReference>
<dbReference type="GO" id="GO:0000155">
    <property type="term" value="F:phosphorelay sensor kinase activity"/>
    <property type="evidence" value="ECO:0007669"/>
    <property type="project" value="InterPro"/>
</dbReference>
<evidence type="ECO:0000256" key="6">
    <source>
        <dbReference type="ARBA" id="ARBA00022777"/>
    </source>
</evidence>
<dbReference type="GO" id="GO:0007234">
    <property type="term" value="P:osmosensory signaling via phosphorelay pathway"/>
    <property type="evidence" value="ECO:0007669"/>
    <property type="project" value="TreeGrafter"/>
</dbReference>
<keyword evidence="6" id="KW-0418">Kinase</keyword>
<dbReference type="InterPro" id="IPR036890">
    <property type="entry name" value="HATPase_C_sf"/>
</dbReference>
<dbReference type="Gene3D" id="6.10.340.10">
    <property type="match status" value="1"/>
</dbReference>
<evidence type="ECO:0000256" key="5">
    <source>
        <dbReference type="ARBA" id="ARBA00022679"/>
    </source>
</evidence>
<dbReference type="InterPro" id="IPR013767">
    <property type="entry name" value="PAS_fold"/>
</dbReference>
<dbReference type="InterPro" id="IPR036097">
    <property type="entry name" value="HisK_dim/P_sf"/>
</dbReference>
<dbReference type="Pfam" id="PF00989">
    <property type="entry name" value="PAS"/>
    <property type="match status" value="1"/>
</dbReference>
<dbReference type="Pfam" id="PF02518">
    <property type="entry name" value="HATPase_c"/>
    <property type="match status" value="1"/>
</dbReference>
<feature type="coiled-coil region" evidence="8">
    <location>
        <begin position="499"/>
        <end position="526"/>
    </location>
</feature>
<dbReference type="InterPro" id="IPR050351">
    <property type="entry name" value="BphY/WalK/GraS-like"/>
</dbReference>
<gene>
    <name evidence="14" type="ORF">ATI53_106716</name>
</gene>
<accession>A0A327XTZ3</accession>
<feature type="domain" description="Histidine kinase" evidence="10">
    <location>
        <begin position="533"/>
        <end position="744"/>
    </location>
</feature>
<feature type="domain" description="PAS" evidence="11">
    <location>
        <begin position="381"/>
        <end position="425"/>
    </location>
</feature>
<evidence type="ECO:0000256" key="3">
    <source>
        <dbReference type="ARBA" id="ARBA00012438"/>
    </source>
</evidence>
<dbReference type="InterPro" id="IPR003594">
    <property type="entry name" value="HATPase_dom"/>
</dbReference>
<comment type="catalytic activity">
    <reaction evidence="1">
        <text>ATP + protein L-histidine = ADP + protein N-phospho-L-histidine.</text>
        <dbReference type="EC" id="2.7.13.3"/>
    </reaction>
</comment>
<proteinExistence type="predicted"/>
<evidence type="ECO:0000256" key="9">
    <source>
        <dbReference type="SAM" id="Phobius"/>
    </source>
</evidence>
<dbReference type="Gene3D" id="3.30.565.10">
    <property type="entry name" value="Histidine kinase-like ATPase, C-terminal domain"/>
    <property type="match status" value="1"/>
</dbReference>
<dbReference type="InterPro" id="IPR000014">
    <property type="entry name" value="PAS"/>
</dbReference>
<dbReference type="SMART" id="SM00086">
    <property type="entry name" value="PAC"/>
    <property type="match status" value="1"/>
</dbReference>
<keyword evidence="9" id="KW-0812">Transmembrane</keyword>
<dbReference type="Gene3D" id="3.30.450.20">
    <property type="entry name" value="PAS domain"/>
    <property type="match status" value="1"/>
</dbReference>
<keyword evidence="9" id="KW-1133">Transmembrane helix</keyword>
<dbReference type="InterPro" id="IPR000700">
    <property type="entry name" value="PAS-assoc_C"/>
</dbReference>
<dbReference type="CDD" id="cd06225">
    <property type="entry name" value="HAMP"/>
    <property type="match status" value="1"/>
</dbReference>
<dbReference type="GO" id="GO:0000156">
    <property type="term" value="F:phosphorelay response regulator activity"/>
    <property type="evidence" value="ECO:0007669"/>
    <property type="project" value="TreeGrafter"/>
</dbReference>
<dbReference type="InterPro" id="IPR035965">
    <property type="entry name" value="PAS-like_dom_sf"/>
</dbReference>
<dbReference type="Proteomes" id="UP000249165">
    <property type="component" value="Unassembled WGS sequence"/>
</dbReference>
<dbReference type="SMART" id="SM00387">
    <property type="entry name" value="HATPase_c"/>
    <property type="match status" value="1"/>
</dbReference>
<keyword evidence="7 9" id="KW-0472">Membrane</keyword>
<dbReference type="SMART" id="SM00091">
    <property type="entry name" value="PAS"/>
    <property type="match status" value="1"/>
</dbReference>
<dbReference type="PRINTS" id="PR00344">
    <property type="entry name" value="BCTRLSENSOR"/>
</dbReference>
<feature type="transmembrane region" description="Helical" evidence="9">
    <location>
        <begin position="314"/>
        <end position="332"/>
    </location>
</feature>
<evidence type="ECO:0000259" key="13">
    <source>
        <dbReference type="PROSITE" id="PS50885"/>
    </source>
</evidence>
<dbReference type="SUPFAM" id="SSF55874">
    <property type="entry name" value="ATPase domain of HSP90 chaperone/DNA topoisomerase II/histidine kinase"/>
    <property type="match status" value="1"/>
</dbReference>
<evidence type="ECO:0000259" key="10">
    <source>
        <dbReference type="PROSITE" id="PS50109"/>
    </source>
</evidence>
<dbReference type="PROSITE" id="PS50113">
    <property type="entry name" value="PAC"/>
    <property type="match status" value="1"/>
</dbReference>
<dbReference type="PANTHER" id="PTHR42878">
    <property type="entry name" value="TWO-COMPONENT HISTIDINE KINASE"/>
    <property type="match status" value="1"/>
</dbReference>
<dbReference type="EC" id="2.7.13.3" evidence="3"/>
<evidence type="ECO:0000313" key="15">
    <source>
        <dbReference type="Proteomes" id="UP000249165"/>
    </source>
</evidence>
<dbReference type="GO" id="GO:0030295">
    <property type="term" value="F:protein kinase activator activity"/>
    <property type="evidence" value="ECO:0007669"/>
    <property type="project" value="TreeGrafter"/>
</dbReference>
<evidence type="ECO:0000256" key="2">
    <source>
        <dbReference type="ARBA" id="ARBA00004370"/>
    </source>
</evidence>
<dbReference type="InterPro" id="IPR005467">
    <property type="entry name" value="His_kinase_dom"/>
</dbReference>
<evidence type="ECO:0000256" key="8">
    <source>
        <dbReference type="SAM" id="Coils"/>
    </source>
</evidence>
<evidence type="ECO:0000256" key="4">
    <source>
        <dbReference type="ARBA" id="ARBA00022553"/>
    </source>
</evidence>
<keyword evidence="4" id="KW-0597">Phosphoprotein</keyword>
<dbReference type="SUPFAM" id="SSF47384">
    <property type="entry name" value="Homodimeric domain of signal transducing histidine kinase"/>
    <property type="match status" value="1"/>
</dbReference>
<dbReference type="InterPro" id="IPR004358">
    <property type="entry name" value="Sig_transdc_His_kin-like_C"/>
</dbReference>
<feature type="transmembrane region" description="Helical" evidence="9">
    <location>
        <begin position="12"/>
        <end position="34"/>
    </location>
</feature>
<comment type="subcellular location">
    <subcellularLocation>
        <location evidence="2">Membrane</location>
    </subcellularLocation>
</comment>